<proteinExistence type="predicted"/>
<sequence length="529" mass="58179">MAPAQTPAEGPPVEGRADADLFALLVESVTDQAIYMLDTRGIVRSWNAGAAALKGYSAAEIIGQDFAIFYTDADRARDIPRRALAEAELSGRYCSRGIRQRKDGTCFLAEVKIYPVRNADGDLTGFAKVTRDLTTQLAADEALANSEQQLRLLIDSVTDRAIYRLDRTGRVASWNAGAQKIKGYSAAEIIGQDFSVFYTREHRHWGKPKHALMMAERNGRFQERGVRVRKDGSLFTAEVEIYPIRDSDGVVTGFAKVTRDLTEEERRAELESRSNAKSNFLAHLSHEFRTPLNAIIGFSDLIRNERLGPIPIKRYVGYGVDINDSALHLLELAVAILDLTRLEAGKLLPQYQPIDFDPLVETVARVIAHKAADCGVALDFDIGRDLAGFRADPRMVRQCLINLLDNAIKFSKPGGTVRLAIDRADDRLRITVTDTGKGMREADIPQALQPFRQIGNPTTSPMEGVGLGLSLVKSFCDLHDATLSLRSAPGRGTEVILAFPYPGGAGDEPAMAAGSDRRKHDVVGWMKSR</sequence>
<keyword evidence="4" id="KW-0808">Transferase</keyword>
<dbReference type="SMART" id="SM00086">
    <property type="entry name" value="PAC"/>
    <property type="match status" value="2"/>
</dbReference>
<dbReference type="InterPro" id="IPR004358">
    <property type="entry name" value="Sig_transdc_His_kin-like_C"/>
</dbReference>
<dbReference type="RefSeq" id="WP_379956151.1">
    <property type="nucleotide sequence ID" value="NZ_JAUYVI010000004.1"/>
</dbReference>
<evidence type="ECO:0000313" key="9">
    <source>
        <dbReference type="EMBL" id="MDQ7248668.1"/>
    </source>
</evidence>
<dbReference type="PROSITE" id="PS50113">
    <property type="entry name" value="PAC"/>
    <property type="match status" value="2"/>
</dbReference>
<dbReference type="SMART" id="SM00387">
    <property type="entry name" value="HATPase_c"/>
    <property type="match status" value="1"/>
</dbReference>
<reference evidence="10" key="1">
    <citation type="submission" date="2023-08" db="EMBL/GenBank/DDBJ databases">
        <title>Rhodospirillaceae gen. nov., a novel taxon isolated from the Yangtze River Yuezi River estuary sludge.</title>
        <authorList>
            <person name="Ruan L."/>
        </authorList>
    </citation>
    <scope>NUCLEOTIDE SEQUENCE [LARGE SCALE GENOMIC DNA]</scope>
    <source>
        <strain evidence="10">R-7</strain>
    </source>
</reference>
<evidence type="ECO:0000256" key="2">
    <source>
        <dbReference type="ARBA" id="ARBA00012438"/>
    </source>
</evidence>
<dbReference type="Pfam" id="PF02518">
    <property type="entry name" value="HATPase_c"/>
    <property type="match status" value="1"/>
</dbReference>
<dbReference type="InterPro" id="IPR003594">
    <property type="entry name" value="HATPase_dom"/>
</dbReference>
<dbReference type="InterPro" id="IPR036890">
    <property type="entry name" value="HATPase_C_sf"/>
</dbReference>
<dbReference type="SUPFAM" id="SSF55874">
    <property type="entry name" value="ATPase domain of HSP90 chaperone/DNA topoisomerase II/histidine kinase"/>
    <property type="match status" value="1"/>
</dbReference>
<feature type="domain" description="PAS" evidence="7">
    <location>
        <begin position="146"/>
        <end position="192"/>
    </location>
</feature>
<dbReference type="SMART" id="SM00388">
    <property type="entry name" value="HisKA"/>
    <property type="match status" value="1"/>
</dbReference>
<dbReference type="PANTHER" id="PTHR43047">
    <property type="entry name" value="TWO-COMPONENT HISTIDINE PROTEIN KINASE"/>
    <property type="match status" value="1"/>
</dbReference>
<dbReference type="PRINTS" id="PR00344">
    <property type="entry name" value="BCTRLSENSOR"/>
</dbReference>
<comment type="catalytic activity">
    <reaction evidence="1">
        <text>ATP + protein L-histidine = ADP + protein N-phospho-L-histidine.</text>
        <dbReference type="EC" id="2.7.13.3"/>
    </reaction>
</comment>
<evidence type="ECO:0000256" key="1">
    <source>
        <dbReference type="ARBA" id="ARBA00000085"/>
    </source>
</evidence>
<evidence type="ECO:0000256" key="4">
    <source>
        <dbReference type="ARBA" id="ARBA00022679"/>
    </source>
</evidence>
<dbReference type="GO" id="GO:0016301">
    <property type="term" value="F:kinase activity"/>
    <property type="evidence" value="ECO:0007669"/>
    <property type="project" value="UniProtKB-KW"/>
</dbReference>
<dbReference type="InterPro" id="IPR000014">
    <property type="entry name" value="PAS"/>
</dbReference>
<feature type="domain" description="Histidine kinase" evidence="6">
    <location>
        <begin position="283"/>
        <end position="503"/>
    </location>
</feature>
<evidence type="ECO:0000313" key="10">
    <source>
        <dbReference type="Proteomes" id="UP001230156"/>
    </source>
</evidence>
<evidence type="ECO:0000256" key="3">
    <source>
        <dbReference type="ARBA" id="ARBA00022553"/>
    </source>
</evidence>
<feature type="domain" description="PAC" evidence="8">
    <location>
        <begin position="219"/>
        <end position="273"/>
    </location>
</feature>
<dbReference type="InterPro" id="IPR001610">
    <property type="entry name" value="PAC"/>
</dbReference>
<dbReference type="InterPro" id="IPR005467">
    <property type="entry name" value="His_kinase_dom"/>
</dbReference>
<dbReference type="PROSITE" id="PS50112">
    <property type="entry name" value="PAS"/>
    <property type="match status" value="2"/>
</dbReference>
<evidence type="ECO:0000259" key="6">
    <source>
        <dbReference type="PROSITE" id="PS50109"/>
    </source>
</evidence>
<dbReference type="Pfam" id="PF00512">
    <property type="entry name" value="HisKA"/>
    <property type="match status" value="1"/>
</dbReference>
<protein>
    <recommendedName>
        <fullName evidence="2">histidine kinase</fullName>
        <ecNumber evidence="2">2.7.13.3</ecNumber>
    </recommendedName>
</protein>
<feature type="domain" description="PAC" evidence="8">
    <location>
        <begin position="92"/>
        <end position="145"/>
    </location>
</feature>
<keyword evidence="5 9" id="KW-0418">Kinase</keyword>
<evidence type="ECO:0000259" key="7">
    <source>
        <dbReference type="PROSITE" id="PS50112"/>
    </source>
</evidence>
<dbReference type="Pfam" id="PF13426">
    <property type="entry name" value="PAS_9"/>
    <property type="match status" value="2"/>
</dbReference>
<keyword evidence="3" id="KW-0597">Phosphoprotein</keyword>
<dbReference type="SUPFAM" id="SSF55785">
    <property type="entry name" value="PYP-like sensor domain (PAS domain)"/>
    <property type="match status" value="2"/>
</dbReference>
<gene>
    <name evidence="9" type="ORF">Q8A70_13365</name>
</gene>
<evidence type="ECO:0000259" key="8">
    <source>
        <dbReference type="PROSITE" id="PS50113"/>
    </source>
</evidence>
<dbReference type="InterPro" id="IPR035965">
    <property type="entry name" value="PAS-like_dom_sf"/>
</dbReference>
<organism evidence="9 10">
    <name type="scientific">Dongia sedimenti</name>
    <dbReference type="NCBI Taxonomy" id="3064282"/>
    <lineage>
        <taxon>Bacteria</taxon>
        <taxon>Pseudomonadati</taxon>
        <taxon>Pseudomonadota</taxon>
        <taxon>Alphaproteobacteria</taxon>
        <taxon>Rhodospirillales</taxon>
        <taxon>Dongiaceae</taxon>
        <taxon>Dongia</taxon>
    </lineage>
</organism>
<keyword evidence="10" id="KW-1185">Reference proteome</keyword>
<name>A0ABU0YPV4_9PROT</name>
<dbReference type="SMART" id="SM00091">
    <property type="entry name" value="PAS"/>
    <property type="match status" value="2"/>
</dbReference>
<dbReference type="InterPro" id="IPR000700">
    <property type="entry name" value="PAS-assoc_C"/>
</dbReference>
<dbReference type="EC" id="2.7.13.3" evidence="2"/>
<dbReference type="Gene3D" id="1.10.287.130">
    <property type="match status" value="1"/>
</dbReference>
<feature type="domain" description="PAS" evidence="7">
    <location>
        <begin position="18"/>
        <end position="64"/>
    </location>
</feature>
<dbReference type="PROSITE" id="PS50109">
    <property type="entry name" value="HIS_KIN"/>
    <property type="match status" value="1"/>
</dbReference>
<dbReference type="Gene3D" id="3.30.450.20">
    <property type="entry name" value="PAS domain"/>
    <property type="match status" value="2"/>
</dbReference>
<dbReference type="Gene3D" id="3.30.565.10">
    <property type="entry name" value="Histidine kinase-like ATPase, C-terminal domain"/>
    <property type="match status" value="1"/>
</dbReference>
<dbReference type="SUPFAM" id="SSF47384">
    <property type="entry name" value="Homodimeric domain of signal transducing histidine kinase"/>
    <property type="match status" value="1"/>
</dbReference>
<accession>A0ABU0YPV4</accession>
<comment type="caution">
    <text evidence="9">The sequence shown here is derived from an EMBL/GenBank/DDBJ whole genome shotgun (WGS) entry which is preliminary data.</text>
</comment>
<dbReference type="NCBIfam" id="TIGR00229">
    <property type="entry name" value="sensory_box"/>
    <property type="match status" value="2"/>
</dbReference>
<dbReference type="EMBL" id="JAUYVI010000004">
    <property type="protein sequence ID" value="MDQ7248668.1"/>
    <property type="molecule type" value="Genomic_DNA"/>
</dbReference>
<dbReference type="Proteomes" id="UP001230156">
    <property type="component" value="Unassembled WGS sequence"/>
</dbReference>
<dbReference type="PANTHER" id="PTHR43047:SF72">
    <property type="entry name" value="OSMOSENSING HISTIDINE PROTEIN KINASE SLN1"/>
    <property type="match status" value="1"/>
</dbReference>
<evidence type="ECO:0000256" key="5">
    <source>
        <dbReference type="ARBA" id="ARBA00022777"/>
    </source>
</evidence>
<dbReference type="InterPro" id="IPR003661">
    <property type="entry name" value="HisK_dim/P_dom"/>
</dbReference>
<dbReference type="CDD" id="cd00130">
    <property type="entry name" value="PAS"/>
    <property type="match status" value="2"/>
</dbReference>
<dbReference type="InterPro" id="IPR036097">
    <property type="entry name" value="HisK_dim/P_sf"/>
</dbReference>
<dbReference type="CDD" id="cd00082">
    <property type="entry name" value="HisKA"/>
    <property type="match status" value="1"/>
</dbReference>